<comment type="subcellular location">
    <subcellularLocation>
        <location evidence="1">Cell membrane</location>
        <topology evidence="1">Multi-pass membrane protein</topology>
    </subcellularLocation>
</comment>
<evidence type="ECO:0000256" key="2">
    <source>
        <dbReference type="ARBA" id="ARBA00022448"/>
    </source>
</evidence>
<reference evidence="8" key="1">
    <citation type="submission" date="2023-04" db="EMBL/GenBank/DDBJ databases">
        <title>Comparative genomic analysis of Cohnella hashimotonis sp. nov., isolated from the International Space Station.</title>
        <authorList>
            <person name="Venkateswaran K."/>
            <person name="Simpson A."/>
        </authorList>
    </citation>
    <scope>NUCLEOTIDE SEQUENCE</scope>
    <source>
        <strain evidence="8">F6_2S_P_1</strain>
    </source>
</reference>
<dbReference type="RefSeq" id="WP_282907640.1">
    <property type="nucleotide sequence ID" value="NZ_JAGRPV010000001.1"/>
</dbReference>
<dbReference type="NCBIfam" id="TIGR00797">
    <property type="entry name" value="matE"/>
    <property type="match status" value="1"/>
</dbReference>
<feature type="transmembrane region" description="Helical" evidence="7">
    <location>
        <begin position="86"/>
        <end position="108"/>
    </location>
</feature>
<keyword evidence="3" id="KW-1003">Cell membrane</keyword>
<dbReference type="PANTHER" id="PTHR42925">
    <property type="entry name" value="MULTIDRUG AND TOXIN EFFLUX PROTEIN MATE FAMILY"/>
    <property type="match status" value="1"/>
</dbReference>
<feature type="transmembrane region" description="Helical" evidence="7">
    <location>
        <begin position="344"/>
        <end position="361"/>
    </location>
</feature>
<feature type="transmembrane region" description="Helical" evidence="7">
    <location>
        <begin position="128"/>
        <end position="148"/>
    </location>
</feature>
<dbReference type="PANTHER" id="PTHR42925:SF2">
    <property type="entry name" value="NA+ DRIVEN MULTIDRUG EFFLUX PUMP"/>
    <property type="match status" value="1"/>
</dbReference>
<evidence type="ECO:0000313" key="9">
    <source>
        <dbReference type="Proteomes" id="UP001161691"/>
    </source>
</evidence>
<organism evidence="8 9">
    <name type="scientific">Cohnella hashimotonis</name>
    <dbReference type="NCBI Taxonomy" id="2826895"/>
    <lineage>
        <taxon>Bacteria</taxon>
        <taxon>Bacillati</taxon>
        <taxon>Bacillota</taxon>
        <taxon>Bacilli</taxon>
        <taxon>Bacillales</taxon>
        <taxon>Paenibacillaceae</taxon>
        <taxon>Cohnella</taxon>
    </lineage>
</organism>
<dbReference type="InterPro" id="IPR002528">
    <property type="entry name" value="MATE_fam"/>
</dbReference>
<evidence type="ECO:0000256" key="7">
    <source>
        <dbReference type="SAM" id="Phobius"/>
    </source>
</evidence>
<keyword evidence="4 7" id="KW-0812">Transmembrane</keyword>
<dbReference type="InterPro" id="IPR047135">
    <property type="entry name" value="YsiQ"/>
</dbReference>
<gene>
    <name evidence="8" type="ORF">KB449_06730</name>
</gene>
<feature type="transmembrane region" description="Helical" evidence="7">
    <location>
        <begin position="160"/>
        <end position="181"/>
    </location>
</feature>
<feature type="transmembrane region" description="Helical" evidence="7">
    <location>
        <begin position="279"/>
        <end position="299"/>
    </location>
</feature>
<accession>A0ABT6TCV3</accession>
<proteinExistence type="predicted"/>
<evidence type="ECO:0000256" key="1">
    <source>
        <dbReference type="ARBA" id="ARBA00004651"/>
    </source>
</evidence>
<keyword evidence="5 7" id="KW-1133">Transmembrane helix</keyword>
<comment type="caution">
    <text evidence="8">The sequence shown here is derived from an EMBL/GenBank/DDBJ whole genome shotgun (WGS) entry which is preliminary data.</text>
</comment>
<feature type="transmembrane region" description="Helical" evidence="7">
    <location>
        <begin position="12"/>
        <end position="34"/>
    </location>
</feature>
<keyword evidence="9" id="KW-1185">Reference proteome</keyword>
<feature type="transmembrane region" description="Helical" evidence="7">
    <location>
        <begin position="187"/>
        <end position="210"/>
    </location>
</feature>
<evidence type="ECO:0000256" key="5">
    <source>
        <dbReference type="ARBA" id="ARBA00022989"/>
    </source>
</evidence>
<evidence type="ECO:0000256" key="3">
    <source>
        <dbReference type="ARBA" id="ARBA00022475"/>
    </source>
</evidence>
<keyword evidence="6 7" id="KW-0472">Membrane</keyword>
<dbReference type="InterPro" id="IPR048279">
    <property type="entry name" value="MdtK-like"/>
</dbReference>
<keyword evidence="2" id="KW-0813">Transport</keyword>
<evidence type="ECO:0000313" key="8">
    <source>
        <dbReference type="EMBL" id="MDI4644651.1"/>
    </source>
</evidence>
<dbReference type="PIRSF" id="PIRSF006603">
    <property type="entry name" value="DinF"/>
    <property type="match status" value="1"/>
</dbReference>
<feature type="transmembrane region" description="Helical" evidence="7">
    <location>
        <begin position="311"/>
        <end position="332"/>
    </location>
</feature>
<dbReference type="CDD" id="cd13134">
    <property type="entry name" value="MATE_like_8"/>
    <property type="match status" value="1"/>
</dbReference>
<feature type="transmembrane region" description="Helical" evidence="7">
    <location>
        <begin position="54"/>
        <end position="74"/>
    </location>
</feature>
<sequence>MELDKKMKLGRLTWPIMIEMFLAFAIGTSDTLMVSRISDDAVAVVGFSNQFFNAVIVVFMLVASGAGILIANRLGAGEAYEARKLAIVSVVLTGAIGLVVSLLMIFGASQFAGWLGMPHDIRPLAKDYLAIVGGGMVFTAIGNALSTAIRNTGNTRSPMYIAIMMNVVHIFLNALFIFGLLGFPKWGLFGVALSTLFVRAASVVLLLYVFRSSFGGRIGLREFLRPDWSKSREILRIGWPLSINGGSWQISQLAITGLIGVMGAQELAARTYMNTMESFAFTIGWSYAMAVQILIAYLFGQGRLTEAYRSAYRAMGYGMAFVMFNTALMLLFRKQIITFFTDDPWIVDMAIVLLWLNLILQPGKMLNMALGQSIVAVGDSRYMMKISIPSQWLVSVGLTYLLGIQLEWGLYGVYAGMILDEYIRGVVLYLRWRHHHKRGLFADSGDRGAGALAATAGGVQV</sequence>
<evidence type="ECO:0000256" key="6">
    <source>
        <dbReference type="ARBA" id="ARBA00023136"/>
    </source>
</evidence>
<protein>
    <submittedName>
        <fullName evidence="8">MATE family efflux transporter</fullName>
    </submittedName>
</protein>
<evidence type="ECO:0000256" key="4">
    <source>
        <dbReference type="ARBA" id="ARBA00022692"/>
    </source>
</evidence>
<dbReference type="EMBL" id="JAGRPV010000001">
    <property type="protein sequence ID" value="MDI4644651.1"/>
    <property type="molecule type" value="Genomic_DNA"/>
</dbReference>
<name>A0ABT6TCV3_9BACL</name>
<dbReference type="Proteomes" id="UP001161691">
    <property type="component" value="Unassembled WGS sequence"/>
</dbReference>
<dbReference type="Pfam" id="PF01554">
    <property type="entry name" value="MatE"/>
    <property type="match status" value="2"/>
</dbReference>